<evidence type="ECO:0000313" key="8">
    <source>
        <dbReference type="Proteomes" id="UP000051326"/>
    </source>
</evidence>
<dbReference type="Gene3D" id="3.40.50.150">
    <property type="entry name" value="Vaccinia Virus protein VP39"/>
    <property type="match status" value="1"/>
</dbReference>
<keyword evidence="2 7" id="KW-0489">Methyltransferase</keyword>
<dbReference type="EC" id="2.1.1.-" evidence="5"/>
<sequence>MTKEQIICGDAVAGLLELQSECVDLIVTDPPYLVDYKDRTGRKVANDNSPDAVLPAFAEMYRVLKDDSLCISFVGWTALDKFTRTWVEAGFRIVGHIIWTKDYASSTGQTAYHHESAYVLAKGWPRRPETPFADVQPWVYSGNRWHPTEKSVENIGAVIRAFSKRDDTVLDPFLGSGTTAVAAALNGRSAIGIELERRYCDLAQRRVAGDKRYLATKDQSASKAA</sequence>
<feature type="domain" description="DNA methylase N-4/N-6" evidence="6">
    <location>
        <begin position="23"/>
        <end position="204"/>
    </location>
</feature>
<protein>
    <recommendedName>
        <fullName evidence="5">Methyltransferase</fullName>
        <ecNumber evidence="5">2.1.1.-</ecNumber>
    </recommendedName>
</protein>
<dbReference type="GO" id="GO:0032259">
    <property type="term" value="P:methylation"/>
    <property type="evidence" value="ECO:0007669"/>
    <property type="project" value="UniProtKB-KW"/>
</dbReference>
<accession>A0A0N7M5A4</accession>
<dbReference type="InterPro" id="IPR002052">
    <property type="entry name" value="DNA_methylase_N6_adenine_CS"/>
</dbReference>
<dbReference type="PANTHER" id="PTHR13370:SF3">
    <property type="entry name" value="TRNA (GUANINE(10)-N2)-METHYLTRANSFERASE HOMOLOG"/>
    <property type="match status" value="1"/>
</dbReference>
<dbReference type="Proteomes" id="UP000051326">
    <property type="component" value="Unassembled WGS sequence"/>
</dbReference>
<dbReference type="GO" id="GO:0009007">
    <property type="term" value="F:site-specific DNA-methyltransferase (adenine-specific) activity"/>
    <property type="evidence" value="ECO:0007669"/>
    <property type="project" value="UniProtKB-EC"/>
</dbReference>
<dbReference type="AlphaFoldDB" id="A0A0N7M5A4"/>
<dbReference type="NCBIfam" id="NF010253">
    <property type="entry name" value="PRK13699.1"/>
    <property type="match status" value="1"/>
</dbReference>
<dbReference type="GO" id="GO:0003677">
    <property type="term" value="F:DNA binding"/>
    <property type="evidence" value="ECO:0007669"/>
    <property type="project" value="InterPro"/>
</dbReference>
<evidence type="ECO:0000256" key="5">
    <source>
        <dbReference type="RuleBase" id="RU362026"/>
    </source>
</evidence>
<dbReference type="GO" id="GO:0005737">
    <property type="term" value="C:cytoplasm"/>
    <property type="evidence" value="ECO:0007669"/>
    <property type="project" value="TreeGrafter"/>
</dbReference>
<evidence type="ECO:0000256" key="2">
    <source>
        <dbReference type="ARBA" id="ARBA00022603"/>
    </source>
</evidence>
<dbReference type="EMBL" id="CYSR01000037">
    <property type="protein sequence ID" value="CUI01882.1"/>
    <property type="molecule type" value="Genomic_DNA"/>
</dbReference>
<reference evidence="7 8" key="1">
    <citation type="submission" date="2015-09" db="EMBL/GenBank/DDBJ databases">
        <authorList>
            <consortium name="Swine Surveillance"/>
        </authorList>
    </citation>
    <scope>NUCLEOTIDE SEQUENCE [LARGE SCALE GENOMIC DNA]</scope>
    <source>
        <strain evidence="7 8">CECT 8399</strain>
    </source>
</reference>
<dbReference type="PROSITE" id="PS00092">
    <property type="entry name" value="N6_MTASE"/>
    <property type="match status" value="1"/>
</dbReference>
<comment type="catalytic activity">
    <reaction evidence="4">
        <text>a 2'-deoxyadenosine in DNA + S-adenosyl-L-methionine = an N(6)-methyl-2'-deoxyadenosine in DNA + S-adenosyl-L-homocysteine + H(+)</text>
        <dbReference type="Rhea" id="RHEA:15197"/>
        <dbReference type="Rhea" id="RHEA-COMP:12418"/>
        <dbReference type="Rhea" id="RHEA-COMP:12419"/>
        <dbReference type="ChEBI" id="CHEBI:15378"/>
        <dbReference type="ChEBI" id="CHEBI:57856"/>
        <dbReference type="ChEBI" id="CHEBI:59789"/>
        <dbReference type="ChEBI" id="CHEBI:90615"/>
        <dbReference type="ChEBI" id="CHEBI:90616"/>
        <dbReference type="EC" id="2.1.1.72"/>
    </reaction>
</comment>
<name>A0A0N7M5A4_9RHOB</name>
<evidence type="ECO:0000256" key="4">
    <source>
        <dbReference type="ARBA" id="ARBA00047942"/>
    </source>
</evidence>
<gene>
    <name evidence="7" type="primary">yhdJ</name>
    <name evidence="7" type="ORF">PHA8399_04031</name>
</gene>
<proteinExistence type="inferred from homology"/>
<dbReference type="SUPFAM" id="SSF53335">
    <property type="entry name" value="S-adenosyl-L-methionine-dependent methyltransferases"/>
    <property type="match status" value="1"/>
</dbReference>
<keyword evidence="3 7" id="KW-0808">Transferase</keyword>
<comment type="similarity">
    <text evidence="1 5">Belongs to the N(4)/N(6)-methyltransferase family.</text>
</comment>
<evidence type="ECO:0000256" key="1">
    <source>
        <dbReference type="ARBA" id="ARBA00006594"/>
    </source>
</evidence>
<dbReference type="STRING" id="1396826.PHA8399_04031"/>
<dbReference type="InterPro" id="IPR029063">
    <property type="entry name" value="SAM-dependent_MTases_sf"/>
</dbReference>
<evidence type="ECO:0000313" key="7">
    <source>
        <dbReference type="EMBL" id="CUI01882.1"/>
    </source>
</evidence>
<evidence type="ECO:0000259" key="6">
    <source>
        <dbReference type="Pfam" id="PF01555"/>
    </source>
</evidence>
<dbReference type="PANTHER" id="PTHR13370">
    <property type="entry name" value="RNA METHYLASE-RELATED"/>
    <property type="match status" value="1"/>
</dbReference>
<dbReference type="RefSeq" id="WP_058287871.1">
    <property type="nucleotide sequence ID" value="NZ_CYSR01000037.1"/>
</dbReference>
<dbReference type="InterPro" id="IPR002941">
    <property type="entry name" value="DNA_methylase_N4/N6"/>
</dbReference>
<organism evidence="7 8">
    <name type="scientific">Leisingera aquaemixtae</name>
    <dbReference type="NCBI Taxonomy" id="1396826"/>
    <lineage>
        <taxon>Bacteria</taxon>
        <taxon>Pseudomonadati</taxon>
        <taxon>Pseudomonadota</taxon>
        <taxon>Alphaproteobacteria</taxon>
        <taxon>Rhodobacterales</taxon>
        <taxon>Roseobacteraceae</taxon>
        <taxon>Leisingera</taxon>
    </lineage>
</organism>
<dbReference type="PRINTS" id="PR00508">
    <property type="entry name" value="S21N4MTFRASE"/>
</dbReference>
<dbReference type="GO" id="GO:0008170">
    <property type="term" value="F:N-methyltransferase activity"/>
    <property type="evidence" value="ECO:0007669"/>
    <property type="project" value="InterPro"/>
</dbReference>
<dbReference type="Pfam" id="PF01555">
    <property type="entry name" value="N6_N4_Mtase"/>
    <property type="match status" value="1"/>
</dbReference>
<dbReference type="InterPro" id="IPR001091">
    <property type="entry name" value="RM_Methyltransferase"/>
</dbReference>
<evidence type="ECO:0000256" key="3">
    <source>
        <dbReference type="ARBA" id="ARBA00022679"/>
    </source>
</evidence>